<evidence type="ECO:0000313" key="8">
    <source>
        <dbReference type="EMBL" id="MCY6484995.1"/>
    </source>
</evidence>
<keyword evidence="4 6" id="KW-1133">Transmembrane helix</keyword>
<keyword evidence="3 6" id="KW-0812">Transmembrane</keyword>
<proteinExistence type="inferred from homology"/>
<feature type="transmembrane region" description="Helical" evidence="6">
    <location>
        <begin position="144"/>
        <end position="166"/>
    </location>
</feature>
<name>A0ABT4D174_9CLOT</name>
<dbReference type="SUPFAM" id="SSF103481">
    <property type="entry name" value="Multidrug resistance efflux transporter EmrE"/>
    <property type="match status" value="2"/>
</dbReference>
<dbReference type="PANTHER" id="PTHR22911:SF6">
    <property type="entry name" value="SOLUTE CARRIER FAMILY 35 MEMBER G1"/>
    <property type="match status" value="1"/>
</dbReference>
<dbReference type="InterPro" id="IPR000620">
    <property type="entry name" value="EamA_dom"/>
</dbReference>
<dbReference type="Pfam" id="PF00892">
    <property type="entry name" value="EamA"/>
    <property type="match status" value="2"/>
</dbReference>
<feature type="transmembrane region" description="Helical" evidence="6">
    <location>
        <begin position="178"/>
        <end position="198"/>
    </location>
</feature>
<evidence type="ECO:0000259" key="7">
    <source>
        <dbReference type="Pfam" id="PF00892"/>
    </source>
</evidence>
<comment type="subcellular location">
    <subcellularLocation>
        <location evidence="1">Membrane</location>
        <topology evidence="1">Multi-pass membrane protein</topology>
    </subcellularLocation>
</comment>
<feature type="transmembrane region" description="Helical" evidence="6">
    <location>
        <begin position="260"/>
        <end position="279"/>
    </location>
</feature>
<feature type="transmembrane region" description="Helical" evidence="6">
    <location>
        <begin position="235"/>
        <end position="254"/>
    </location>
</feature>
<dbReference type="RefSeq" id="WP_268041312.1">
    <property type="nucleotide sequence ID" value="NZ_JAPQER010000004.1"/>
</dbReference>
<keyword evidence="9" id="KW-1185">Reference proteome</keyword>
<evidence type="ECO:0000256" key="1">
    <source>
        <dbReference type="ARBA" id="ARBA00004141"/>
    </source>
</evidence>
<comment type="similarity">
    <text evidence="2">Belongs to the EamA transporter family.</text>
</comment>
<reference evidence="8" key="1">
    <citation type="submission" date="2022-12" db="EMBL/GenBank/DDBJ databases">
        <authorList>
            <person name="Wang J."/>
        </authorList>
    </citation>
    <scope>NUCLEOTIDE SEQUENCE</scope>
    <source>
        <strain evidence="8">HY-45-18</strain>
    </source>
</reference>
<sequence length="293" mass="32438">MNNKSKAVVYMIISAFCFALMAAMVKLAGNDIPIFEKVFCRNLVSLFIAFGAVKNTQGNLFGKMKNQKYLMARSLCGLAGMITYFYSINKLNLADSAMLNKLSPFFVTIFACMFLKEKLSKIQIPAMIVVFIAALLIIKPKFDLSILPAVVGFISAIIAGGAYTLVRVLKDKENPSVIVFYFSFVSVIGTLPFVIMNYKIPNRAELICLILTGVFAAIAQFALTIAYKYAPASEIAIYNYTNIVFSAIIGFFIFKEMPDVLSIIGGSIVILVAVVVFIYNRTQNKIIYKEALK</sequence>
<dbReference type="PANTHER" id="PTHR22911">
    <property type="entry name" value="ACYL-MALONYL CONDENSING ENZYME-RELATED"/>
    <property type="match status" value="1"/>
</dbReference>
<evidence type="ECO:0000256" key="3">
    <source>
        <dbReference type="ARBA" id="ARBA00022692"/>
    </source>
</evidence>
<accession>A0ABT4D174</accession>
<feature type="transmembrane region" description="Helical" evidence="6">
    <location>
        <begin position="204"/>
        <end position="223"/>
    </location>
</feature>
<keyword evidence="5 6" id="KW-0472">Membrane</keyword>
<feature type="transmembrane region" description="Helical" evidence="6">
    <location>
        <begin position="122"/>
        <end position="138"/>
    </location>
</feature>
<protein>
    <submittedName>
        <fullName evidence="8">DMT family transporter</fullName>
    </submittedName>
</protein>
<evidence type="ECO:0000256" key="5">
    <source>
        <dbReference type="ARBA" id="ARBA00023136"/>
    </source>
</evidence>
<evidence type="ECO:0000256" key="2">
    <source>
        <dbReference type="ARBA" id="ARBA00007362"/>
    </source>
</evidence>
<dbReference type="EMBL" id="JAPQER010000004">
    <property type="protein sequence ID" value="MCY6484995.1"/>
    <property type="molecule type" value="Genomic_DNA"/>
</dbReference>
<feature type="domain" description="EamA" evidence="7">
    <location>
        <begin position="150"/>
        <end position="277"/>
    </location>
</feature>
<feature type="transmembrane region" description="Helical" evidence="6">
    <location>
        <begin position="69"/>
        <end position="86"/>
    </location>
</feature>
<feature type="transmembrane region" description="Helical" evidence="6">
    <location>
        <begin position="7"/>
        <end position="28"/>
    </location>
</feature>
<dbReference type="InterPro" id="IPR037185">
    <property type="entry name" value="EmrE-like"/>
</dbReference>
<dbReference type="Gene3D" id="1.10.3730.20">
    <property type="match status" value="1"/>
</dbReference>
<comment type="caution">
    <text evidence="8">The sequence shown here is derived from an EMBL/GenBank/DDBJ whole genome shotgun (WGS) entry which is preliminary data.</text>
</comment>
<feature type="domain" description="EamA" evidence="7">
    <location>
        <begin position="6"/>
        <end position="138"/>
    </location>
</feature>
<evidence type="ECO:0000256" key="6">
    <source>
        <dbReference type="SAM" id="Phobius"/>
    </source>
</evidence>
<evidence type="ECO:0000313" key="9">
    <source>
        <dbReference type="Proteomes" id="UP001078443"/>
    </source>
</evidence>
<dbReference type="Proteomes" id="UP001078443">
    <property type="component" value="Unassembled WGS sequence"/>
</dbReference>
<organism evidence="8 9">
    <name type="scientific">Clostridium aestuarii</name>
    <dbReference type="NCBI Taxonomy" id="338193"/>
    <lineage>
        <taxon>Bacteria</taxon>
        <taxon>Bacillati</taxon>
        <taxon>Bacillota</taxon>
        <taxon>Clostridia</taxon>
        <taxon>Eubacteriales</taxon>
        <taxon>Clostridiaceae</taxon>
        <taxon>Clostridium</taxon>
    </lineage>
</organism>
<gene>
    <name evidence="8" type="ORF">OW763_11635</name>
</gene>
<evidence type="ECO:0000256" key="4">
    <source>
        <dbReference type="ARBA" id="ARBA00022989"/>
    </source>
</evidence>